<evidence type="ECO:0008006" key="3">
    <source>
        <dbReference type="Google" id="ProtNLM"/>
    </source>
</evidence>
<dbReference type="EMBL" id="CP011110">
    <property type="protein sequence ID" value="AKA22060.1"/>
    <property type="molecule type" value="Genomic_DNA"/>
</dbReference>
<dbReference type="KEGG" id="pcz:PCL1606_06050"/>
<organism evidence="1 2">
    <name type="scientific">Pseudomonas chlororaphis</name>
    <dbReference type="NCBI Taxonomy" id="587753"/>
    <lineage>
        <taxon>Bacteria</taxon>
        <taxon>Pseudomonadati</taxon>
        <taxon>Pseudomonadota</taxon>
        <taxon>Gammaproteobacteria</taxon>
        <taxon>Pseudomonadales</taxon>
        <taxon>Pseudomonadaceae</taxon>
        <taxon>Pseudomonas</taxon>
    </lineage>
</organism>
<dbReference type="PATRIC" id="fig|587753.10.peg.605"/>
<evidence type="ECO:0000313" key="1">
    <source>
        <dbReference type="EMBL" id="AKA22060.1"/>
    </source>
</evidence>
<reference evidence="1 2" key="1">
    <citation type="journal article" date="2015" name="Mol. Plant Microbe Interact.">
        <title>Comparative Genomic Analysis of Pseudomonas chlororaphis PCL1606 Reveals New Insight into Antifungal Compounds Involved in Biocontrol.</title>
        <authorList>
            <person name="Calderon C.E."/>
            <person name="Ramos C."/>
            <person name="de Vicente A."/>
            <person name="Cazorla F.M."/>
        </authorList>
    </citation>
    <scope>NUCLEOTIDE SEQUENCE [LARGE SCALE GENOMIC DNA]</scope>
    <source>
        <strain evidence="1 2">PCL1606</strain>
    </source>
</reference>
<sequence length="95" mass="10183">MTDRTEITLTVGNDDFDFVVDPAVMTKYINSLTPANKVAPGNNLLINTVVPAQKDKLKPLLANPMTVLQIAGALVEEYAPTVEVTVKKRSGTPSA</sequence>
<dbReference type="InterPro" id="IPR024406">
    <property type="entry name" value="TAC-10"/>
</dbReference>
<dbReference type="Proteomes" id="UP000032748">
    <property type="component" value="Chromosome"/>
</dbReference>
<dbReference type="OrthoDB" id="5908298at2"/>
<proteinExistence type="predicted"/>
<evidence type="ECO:0000313" key="2">
    <source>
        <dbReference type="Proteomes" id="UP000032748"/>
    </source>
</evidence>
<dbReference type="RefSeq" id="WP_045881031.1">
    <property type="nucleotide sequence ID" value="NZ_CATKQX010000012.1"/>
</dbReference>
<accession>A0A0D5XT90</accession>
<name>A0A0D5XT90_9PSED</name>
<dbReference type="AlphaFoldDB" id="A0A0D5XT90"/>
<dbReference type="Pfam" id="PF10963">
    <property type="entry name" value="Phage_TAC_10"/>
    <property type="match status" value="1"/>
</dbReference>
<gene>
    <name evidence="1" type="ORF">PCL1606_06050</name>
</gene>
<protein>
    <recommendedName>
        <fullName evidence="3">Phage protein</fullName>
    </recommendedName>
</protein>